<evidence type="ECO:0000313" key="1">
    <source>
        <dbReference type="EMBL" id="MBR9971804.1"/>
    </source>
</evidence>
<sequence length="300" mass="33805">MKILKEFHHFKAGSLGSERVSHYERFLLDRILEKGAKIPDNKRQNSMAWELKHHASCVQFARLFAKKRGLSEDVCAVGMLLHDIYAIDEGEYSNHARLGGPVAQEILDHLGGFDEAERTLILRIITEHSDKHIFSNDSYSEFGKDVDVLDCFLYPEAFNFYLKEKPPNKLHAYLLRAGRINADLGLPMDKRFDILKSYQPDGKWLACYACPTGVEPLETACRSGLSLAIVAGTDREVTILFPCNEEDAFRTAFDATGRGCVLSTAPVMPHRLQIIWPILGLYEDVSGLAACSNRLQNFLL</sequence>
<accession>A0ABS5IBK1</accession>
<organism evidence="1 2">
    <name type="scientific">Magnetospirillum sulfuroxidans</name>
    <dbReference type="NCBI Taxonomy" id="611300"/>
    <lineage>
        <taxon>Bacteria</taxon>
        <taxon>Pseudomonadati</taxon>
        <taxon>Pseudomonadota</taxon>
        <taxon>Alphaproteobacteria</taxon>
        <taxon>Rhodospirillales</taxon>
        <taxon>Rhodospirillaceae</taxon>
        <taxon>Magnetospirillum</taxon>
    </lineage>
</organism>
<dbReference type="Gene3D" id="1.10.3210.10">
    <property type="entry name" value="Hypothetical protein af1432"/>
    <property type="match status" value="1"/>
</dbReference>
<reference evidence="1 2" key="1">
    <citation type="submission" date="2021-04" db="EMBL/GenBank/DDBJ databases">
        <title>Magnetospirillum sulfuroxidans sp. nov., a facultative chemolithoautotrophic sulfur-oxidizing alphaproteobacterium isolated from freshwater sediment and proposals for Paramagetospirillum gen. nov., and Magnetospirillaceae fam. nov.</title>
        <authorList>
            <person name="Koziaeva V."/>
            <person name="Geelhoed J.S."/>
            <person name="Sorokin D.Y."/>
            <person name="Grouzdev D.S."/>
        </authorList>
    </citation>
    <scope>NUCLEOTIDE SEQUENCE [LARGE SCALE GENOMIC DNA]</scope>
    <source>
        <strain evidence="1 2">J10</strain>
    </source>
</reference>
<proteinExistence type="predicted"/>
<evidence type="ECO:0000313" key="2">
    <source>
        <dbReference type="Proteomes" id="UP000680714"/>
    </source>
</evidence>
<dbReference type="EMBL" id="JAGTUF010000006">
    <property type="protein sequence ID" value="MBR9971804.1"/>
    <property type="molecule type" value="Genomic_DNA"/>
</dbReference>
<comment type="caution">
    <text evidence="1">The sequence shown here is derived from an EMBL/GenBank/DDBJ whole genome shotgun (WGS) entry which is preliminary data.</text>
</comment>
<gene>
    <name evidence="1" type="ORF">KEC16_08750</name>
</gene>
<dbReference type="RefSeq" id="WP_211547928.1">
    <property type="nucleotide sequence ID" value="NZ_JAGTUF010000006.1"/>
</dbReference>
<dbReference type="Proteomes" id="UP000680714">
    <property type="component" value="Unassembled WGS sequence"/>
</dbReference>
<dbReference type="SUPFAM" id="SSF109604">
    <property type="entry name" value="HD-domain/PDEase-like"/>
    <property type="match status" value="1"/>
</dbReference>
<protein>
    <recommendedName>
        <fullName evidence="3">HD domain-containing protein</fullName>
    </recommendedName>
</protein>
<name>A0ABS5IBK1_9PROT</name>
<evidence type="ECO:0008006" key="3">
    <source>
        <dbReference type="Google" id="ProtNLM"/>
    </source>
</evidence>
<keyword evidence="2" id="KW-1185">Reference proteome</keyword>